<dbReference type="AlphaFoldDB" id="A0A3L6R405"/>
<evidence type="ECO:0000256" key="1">
    <source>
        <dbReference type="SAM" id="MobiDB-lite"/>
    </source>
</evidence>
<reference evidence="4" key="1">
    <citation type="journal article" date="2019" name="Nat. Commun.">
        <title>The genome of broomcorn millet.</title>
        <authorList>
            <person name="Zou C."/>
            <person name="Miki D."/>
            <person name="Li D."/>
            <person name="Tang Q."/>
            <person name="Xiao L."/>
            <person name="Rajput S."/>
            <person name="Deng P."/>
            <person name="Jia W."/>
            <person name="Huang R."/>
            <person name="Zhang M."/>
            <person name="Sun Y."/>
            <person name="Hu J."/>
            <person name="Fu X."/>
            <person name="Schnable P.S."/>
            <person name="Li F."/>
            <person name="Zhang H."/>
            <person name="Feng B."/>
            <person name="Zhu X."/>
            <person name="Liu R."/>
            <person name="Schnable J.C."/>
            <person name="Zhu J.-K."/>
            <person name="Zhang H."/>
        </authorList>
    </citation>
    <scope>NUCLEOTIDE SEQUENCE [LARGE SCALE GENOMIC DNA]</scope>
</reference>
<sequence>MLSSSRRRRRRKGHPPPSPLHVHDGAASRNRKWAALPDDVQLAIFSFLPQAGLLSGAGLVCASWRRVAVDIPVLWQHIDVASDEDQKLTRYGMPEGRLAMARTAVDRSAGRCESYRGPTDPHFLVYLAARYLAVAEEPGGDLKYFLDKVIAKLPMLERLVLRSGLILKATLLDAGGCFMTGRAPECGPGARGPSGI</sequence>
<feature type="domain" description="F-box" evidence="2">
    <location>
        <begin position="30"/>
        <end position="78"/>
    </location>
</feature>
<evidence type="ECO:0000259" key="2">
    <source>
        <dbReference type="PROSITE" id="PS50181"/>
    </source>
</evidence>
<dbReference type="Gene3D" id="1.20.1280.50">
    <property type="match status" value="1"/>
</dbReference>
<feature type="compositionally biased region" description="Basic residues" evidence="1">
    <location>
        <begin position="1"/>
        <end position="14"/>
    </location>
</feature>
<evidence type="ECO:0000313" key="3">
    <source>
        <dbReference type="EMBL" id="RLM93794.1"/>
    </source>
</evidence>
<dbReference type="OrthoDB" id="688218at2759"/>
<evidence type="ECO:0000313" key="4">
    <source>
        <dbReference type="Proteomes" id="UP000275267"/>
    </source>
</evidence>
<dbReference type="InterPro" id="IPR001810">
    <property type="entry name" value="F-box_dom"/>
</dbReference>
<dbReference type="PANTHER" id="PTHR38926:SF69">
    <property type="entry name" value="F-BOX DOMAIN-CONTAINING PROTEIN"/>
    <property type="match status" value="1"/>
</dbReference>
<proteinExistence type="predicted"/>
<name>A0A3L6R405_PANMI</name>
<dbReference type="Proteomes" id="UP000275267">
    <property type="component" value="Unassembled WGS sequence"/>
</dbReference>
<dbReference type="PANTHER" id="PTHR38926">
    <property type="entry name" value="F-BOX DOMAIN CONTAINING PROTEIN, EXPRESSED"/>
    <property type="match status" value="1"/>
</dbReference>
<dbReference type="EMBL" id="PQIB02000010">
    <property type="protein sequence ID" value="RLM93794.1"/>
    <property type="molecule type" value="Genomic_DNA"/>
</dbReference>
<protein>
    <recommendedName>
        <fullName evidence="2">F-box domain-containing protein</fullName>
    </recommendedName>
</protein>
<comment type="caution">
    <text evidence="3">The sequence shown here is derived from an EMBL/GenBank/DDBJ whole genome shotgun (WGS) entry which is preliminary data.</text>
</comment>
<keyword evidence="4" id="KW-1185">Reference proteome</keyword>
<dbReference type="InterPro" id="IPR036047">
    <property type="entry name" value="F-box-like_dom_sf"/>
</dbReference>
<dbReference type="Pfam" id="PF12937">
    <property type="entry name" value="F-box-like"/>
    <property type="match status" value="1"/>
</dbReference>
<organism evidence="3 4">
    <name type="scientific">Panicum miliaceum</name>
    <name type="common">Proso millet</name>
    <name type="synonym">Broomcorn millet</name>
    <dbReference type="NCBI Taxonomy" id="4540"/>
    <lineage>
        <taxon>Eukaryota</taxon>
        <taxon>Viridiplantae</taxon>
        <taxon>Streptophyta</taxon>
        <taxon>Embryophyta</taxon>
        <taxon>Tracheophyta</taxon>
        <taxon>Spermatophyta</taxon>
        <taxon>Magnoliopsida</taxon>
        <taxon>Liliopsida</taxon>
        <taxon>Poales</taxon>
        <taxon>Poaceae</taxon>
        <taxon>PACMAD clade</taxon>
        <taxon>Panicoideae</taxon>
        <taxon>Panicodae</taxon>
        <taxon>Paniceae</taxon>
        <taxon>Panicinae</taxon>
        <taxon>Panicum</taxon>
        <taxon>Panicum sect. Panicum</taxon>
    </lineage>
</organism>
<feature type="region of interest" description="Disordered" evidence="1">
    <location>
        <begin position="1"/>
        <end position="26"/>
    </location>
</feature>
<gene>
    <name evidence="3" type="ORF">C2845_PM08G00230</name>
</gene>
<accession>A0A3L6R405</accession>
<dbReference type="PROSITE" id="PS50181">
    <property type="entry name" value="FBOX"/>
    <property type="match status" value="1"/>
</dbReference>
<dbReference type="STRING" id="4540.A0A3L6R405"/>
<dbReference type="SUPFAM" id="SSF81383">
    <property type="entry name" value="F-box domain"/>
    <property type="match status" value="1"/>
</dbReference>